<proteinExistence type="predicted"/>
<dbReference type="AlphaFoldDB" id="A0A8C8SRL8"/>
<organism evidence="3 4">
    <name type="scientific">Pelusios castaneus</name>
    <name type="common">West African mud turtle</name>
    <dbReference type="NCBI Taxonomy" id="367368"/>
    <lineage>
        <taxon>Eukaryota</taxon>
        <taxon>Metazoa</taxon>
        <taxon>Chordata</taxon>
        <taxon>Craniata</taxon>
        <taxon>Vertebrata</taxon>
        <taxon>Euteleostomi</taxon>
        <taxon>Archelosauria</taxon>
        <taxon>Testudinata</taxon>
        <taxon>Testudines</taxon>
        <taxon>Pleurodira</taxon>
        <taxon>Pelomedusidae</taxon>
        <taxon>Pelusios</taxon>
    </lineage>
</organism>
<protein>
    <submittedName>
        <fullName evidence="3">IKBKB interacting protein</fullName>
    </submittedName>
</protein>
<dbReference type="Proteomes" id="UP000694393">
    <property type="component" value="Unplaced"/>
</dbReference>
<keyword evidence="2" id="KW-0812">Transmembrane</keyword>
<dbReference type="Gene3D" id="1.10.287.1490">
    <property type="match status" value="1"/>
</dbReference>
<dbReference type="InterPro" id="IPR024152">
    <property type="entry name" value="Inh_kappa-B_kinase-int"/>
</dbReference>
<accession>A0A8C8SRL8</accession>
<feature type="transmembrane region" description="Helical" evidence="2">
    <location>
        <begin position="49"/>
        <end position="66"/>
    </location>
</feature>
<keyword evidence="2" id="KW-1133">Transmembrane helix</keyword>
<name>A0A8C8SRL8_9SAUR</name>
<evidence type="ECO:0000256" key="2">
    <source>
        <dbReference type="SAM" id="Phobius"/>
    </source>
</evidence>
<sequence length="353" mass="40274">MSDVKQRKKVVPSTKHTEDPQKQSNYGTLSGPGNSSSNQSYCWINSQTALNLLSLVACLLLTWFLFQQSSQLALMEKEYHLLQLEAGKCQHMENKVNLISEKCEKTQDLMEQLEALQIISHVKHLQEDLYNMKTWSKSIIKNKEELQENLTTLSHAVIKVEQNTASVAKDVSLKIATVKTDLRRISGLVLDVTSLTDSLKALEDKVDKADKTTVQKIGDLLSSSIDRTAKLRTFASENSKRIEQIKTMLSELRGDFNKHSDRLLNLESNRAKVLKTVAFANDLKPKVYNLKKDFARLEPMINELTLRIGRIVDDILQREKEITFLNEKLTNLTTVQTEIMDMKDEISRFSDMN</sequence>
<feature type="compositionally biased region" description="Polar residues" evidence="1">
    <location>
        <begin position="22"/>
        <end position="34"/>
    </location>
</feature>
<keyword evidence="4" id="KW-1185">Reference proteome</keyword>
<feature type="region of interest" description="Disordered" evidence="1">
    <location>
        <begin position="1"/>
        <end position="34"/>
    </location>
</feature>
<evidence type="ECO:0000313" key="3">
    <source>
        <dbReference type="Ensembl" id="ENSPCEP00000025978.1"/>
    </source>
</evidence>
<keyword evidence="2" id="KW-0472">Membrane</keyword>
<reference evidence="3" key="1">
    <citation type="submission" date="2025-08" db="UniProtKB">
        <authorList>
            <consortium name="Ensembl"/>
        </authorList>
    </citation>
    <scope>IDENTIFICATION</scope>
</reference>
<evidence type="ECO:0000256" key="1">
    <source>
        <dbReference type="SAM" id="MobiDB-lite"/>
    </source>
</evidence>
<feature type="compositionally biased region" description="Basic residues" evidence="1">
    <location>
        <begin position="1"/>
        <end position="10"/>
    </location>
</feature>
<dbReference type="PANTHER" id="PTHR21734:SF10">
    <property type="entry name" value="INHIBITOR OF NUCLEAR FACTOR KAPPA-B KINASE-INTERACTING PROTEIN"/>
    <property type="match status" value="1"/>
</dbReference>
<dbReference type="Ensembl" id="ENSPCET00000026844.1">
    <property type="protein sequence ID" value="ENSPCEP00000025978.1"/>
    <property type="gene ID" value="ENSPCEG00000019524.1"/>
</dbReference>
<dbReference type="PANTHER" id="PTHR21734">
    <property type="entry name" value="INHIBITOR OF NUCLEAR FACTOR KAPPA-B KINASE-INTERACTING PROTEIN"/>
    <property type="match status" value="1"/>
</dbReference>
<reference evidence="3" key="2">
    <citation type="submission" date="2025-09" db="UniProtKB">
        <authorList>
            <consortium name="Ensembl"/>
        </authorList>
    </citation>
    <scope>IDENTIFICATION</scope>
</reference>
<evidence type="ECO:0000313" key="4">
    <source>
        <dbReference type="Proteomes" id="UP000694393"/>
    </source>
</evidence>